<gene>
    <name evidence="9" type="ORF">HUK65_13845</name>
</gene>
<evidence type="ECO:0000313" key="10">
    <source>
        <dbReference type="Proteomes" id="UP000529417"/>
    </source>
</evidence>
<comment type="caution">
    <text evidence="9">The sequence shown here is derived from an EMBL/GenBank/DDBJ whole genome shotgun (WGS) entry which is preliminary data.</text>
</comment>
<dbReference type="Gene3D" id="3.30.420.270">
    <property type="match status" value="1"/>
</dbReference>
<evidence type="ECO:0000256" key="1">
    <source>
        <dbReference type="ARBA" id="ARBA00004162"/>
    </source>
</evidence>
<evidence type="ECO:0000256" key="5">
    <source>
        <dbReference type="ARBA" id="ARBA00022989"/>
    </source>
</evidence>
<name>A0A7Z0I185_9RHOB</name>
<dbReference type="InterPro" id="IPR003400">
    <property type="entry name" value="ExbD"/>
</dbReference>
<dbReference type="EMBL" id="JACBXS010000032">
    <property type="protein sequence ID" value="NYS26071.1"/>
    <property type="molecule type" value="Genomic_DNA"/>
</dbReference>
<evidence type="ECO:0000256" key="3">
    <source>
        <dbReference type="ARBA" id="ARBA00022475"/>
    </source>
</evidence>
<feature type="transmembrane region" description="Helical" evidence="8">
    <location>
        <begin position="12"/>
        <end position="32"/>
    </location>
</feature>
<comment type="subcellular location">
    <subcellularLocation>
        <location evidence="1">Cell membrane</location>
        <topology evidence="1">Single-pass membrane protein</topology>
    </subcellularLocation>
    <subcellularLocation>
        <location evidence="7">Cell membrane</location>
        <topology evidence="7">Single-pass type II membrane protein</topology>
    </subcellularLocation>
</comment>
<evidence type="ECO:0000256" key="7">
    <source>
        <dbReference type="RuleBase" id="RU003879"/>
    </source>
</evidence>
<keyword evidence="7" id="KW-0813">Transport</keyword>
<keyword evidence="6 8" id="KW-0472">Membrane</keyword>
<comment type="similarity">
    <text evidence="2 7">Belongs to the ExbD/TolR family.</text>
</comment>
<keyword evidence="7" id="KW-0653">Protein transport</keyword>
<dbReference type="GO" id="GO:0005886">
    <property type="term" value="C:plasma membrane"/>
    <property type="evidence" value="ECO:0007669"/>
    <property type="project" value="UniProtKB-SubCell"/>
</dbReference>
<keyword evidence="10" id="KW-1185">Reference proteome</keyword>
<dbReference type="Proteomes" id="UP000529417">
    <property type="component" value="Unassembled WGS sequence"/>
</dbReference>
<accession>A0A7Z0I185</accession>
<evidence type="ECO:0000256" key="2">
    <source>
        <dbReference type="ARBA" id="ARBA00005811"/>
    </source>
</evidence>
<dbReference type="Pfam" id="PF02472">
    <property type="entry name" value="ExbD"/>
    <property type="match status" value="1"/>
</dbReference>
<reference evidence="9 10" key="1">
    <citation type="journal article" date="2000" name="Arch. Microbiol.">
        <title>Rhodobaca bogoriensis gen. nov. and sp. nov., an alkaliphilic purple nonsulfur bacterium from African Rift Valley soda lakes.</title>
        <authorList>
            <person name="Milford A.D."/>
            <person name="Achenbach L.A."/>
            <person name="Jung D.O."/>
            <person name="Madigan M.T."/>
        </authorList>
    </citation>
    <scope>NUCLEOTIDE SEQUENCE [LARGE SCALE GENOMIC DNA]</scope>
    <source>
        <strain evidence="9 10">2376</strain>
    </source>
</reference>
<dbReference type="AlphaFoldDB" id="A0A7Z0I185"/>
<keyword evidence="4 7" id="KW-0812">Transmembrane</keyword>
<proteinExistence type="inferred from homology"/>
<evidence type="ECO:0000256" key="8">
    <source>
        <dbReference type="SAM" id="Phobius"/>
    </source>
</evidence>
<evidence type="ECO:0000313" key="9">
    <source>
        <dbReference type="EMBL" id="NYS26071.1"/>
    </source>
</evidence>
<evidence type="ECO:0000256" key="4">
    <source>
        <dbReference type="ARBA" id="ARBA00022692"/>
    </source>
</evidence>
<dbReference type="GO" id="GO:0015031">
    <property type="term" value="P:protein transport"/>
    <property type="evidence" value="ECO:0007669"/>
    <property type="project" value="UniProtKB-KW"/>
</dbReference>
<keyword evidence="3" id="KW-1003">Cell membrane</keyword>
<keyword evidence="5 8" id="KW-1133">Transmembrane helix</keyword>
<dbReference type="PANTHER" id="PTHR30558:SF3">
    <property type="entry name" value="BIOPOLYMER TRANSPORT PROTEIN EXBD-RELATED"/>
    <property type="match status" value="1"/>
</dbReference>
<evidence type="ECO:0000256" key="6">
    <source>
        <dbReference type="ARBA" id="ARBA00023136"/>
    </source>
</evidence>
<dbReference type="PANTHER" id="PTHR30558">
    <property type="entry name" value="EXBD MEMBRANE COMPONENT OF PMF-DRIVEN MACROMOLECULE IMPORT SYSTEM"/>
    <property type="match status" value="1"/>
</dbReference>
<dbReference type="RefSeq" id="WP_179906866.1">
    <property type="nucleotide sequence ID" value="NZ_JACBXS010000032.1"/>
</dbReference>
<protein>
    <submittedName>
        <fullName evidence="9">Biopolymer transporter ExbD</fullName>
    </submittedName>
</protein>
<organism evidence="9 10">
    <name type="scientific">Rhabdonatronobacter sediminivivens</name>
    <dbReference type="NCBI Taxonomy" id="2743469"/>
    <lineage>
        <taxon>Bacteria</taxon>
        <taxon>Pseudomonadati</taxon>
        <taxon>Pseudomonadota</taxon>
        <taxon>Alphaproteobacteria</taxon>
        <taxon>Rhodobacterales</taxon>
        <taxon>Paracoccaceae</taxon>
        <taxon>Rhabdonatronobacter</taxon>
    </lineage>
</organism>
<dbReference type="GO" id="GO:0022857">
    <property type="term" value="F:transmembrane transporter activity"/>
    <property type="evidence" value="ECO:0007669"/>
    <property type="project" value="InterPro"/>
</dbReference>
<sequence length="134" mass="14058">MRLQRPPPRAPMETIIAMIDVVFFLLVFFMLIGRMDASAPFEVLPPLGLSGSDLPAGGLIIAVAPDGRQALDGVEMDADAIIATLAARAADEPALPVRVNAHHAAPLSLVLPLLSRLEAAGLRDIGLVVTPNPP</sequence>